<dbReference type="OrthoDB" id="10252171at2759"/>
<dbReference type="GO" id="GO:0004674">
    <property type="term" value="F:protein serine/threonine kinase activity"/>
    <property type="evidence" value="ECO:0007669"/>
    <property type="project" value="UniProtKB-KW"/>
</dbReference>
<evidence type="ECO:0000256" key="2">
    <source>
        <dbReference type="ARBA" id="ARBA00022679"/>
    </source>
</evidence>
<dbReference type="GeneID" id="25905077"/>
<keyword evidence="2" id="KW-0808">Transferase</keyword>
<protein>
    <recommendedName>
        <fullName evidence="6">Protein kinase domain-containing protein</fullName>
    </recommendedName>
</protein>
<dbReference type="Gene3D" id="1.10.510.10">
    <property type="entry name" value="Transferase(Phosphotransferase) domain 1"/>
    <property type="match status" value="1"/>
</dbReference>
<organism evidence="7 8">
    <name type="scientific">Sphaeroforma arctica JP610</name>
    <dbReference type="NCBI Taxonomy" id="667725"/>
    <lineage>
        <taxon>Eukaryota</taxon>
        <taxon>Ichthyosporea</taxon>
        <taxon>Ichthyophonida</taxon>
        <taxon>Sphaeroforma</taxon>
    </lineage>
</organism>
<keyword evidence="3" id="KW-0547">Nucleotide-binding</keyword>
<dbReference type="Gene3D" id="3.30.200.20">
    <property type="entry name" value="Phosphorylase Kinase, domain 1"/>
    <property type="match status" value="1"/>
</dbReference>
<evidence type="ECO:0000313" key="8">
    <source>
        <dbReference type="Proteomes" id="UP000054560"/>
    </source>
</evidence>
<keyword evidence="5" id="KW-0067">ATP-binding</keyword>
<dbReference type="eggNOG" id="KOG0670">
    <property type="taxonomic scope" value="Eukaryota"/>
</dbReference>
<sequence length="93" mass="10796">MKQQDPRDKHHCVLMLDDFYHRNHLCIVFEGLSMNLREVLRKYGKGVGLHIRAVKSYTQQLLMSLRLLEKCGLIHADLKPDNILANESKLPTV</sequence>
<dbReference type="Proteomes" id="UP000054560">
    <property type="component" value="Unassembled WGS sequence"/>
</dbReference>
<dbReference type="InterPro" id="IPR050494">
    <property type="entry name" value="Ser_Thr_dual-spec_kinase"/>
</dbReference>
<dbReference type="Pfam" id="PF00069">
    <property type="entry name" value="Pkinase"/>
    <property type="match status" value="1"/>
</dbReference>
<dbReference type="InterPro" id="IPR000719">
    <property type="entry name" value="Prot_kinase_dom"/>
</dbReference>
<dbReference type="PANTHER" id="PTHR24058">
    <property type="entry name" value="DUAL SPECIFICITY PROTEIN KINASE"/>
    <property type="match status" value="1"/>
</dbReference>
<evidence type="ECO:0000256" key="4">
    <source>
        <dbReference type="ARBA" id="ARBA00022777"/>
    </source>
</evidence>
<dbReference type="EMBL" id="KQ241858">
    <property type="protein sequence ID" value="KNC83167.1"/>
    <property type="molecule type" value="Genomic_DNA"/>
</dbReference>
<dbReference type="PROSITE" id="PS50011">
    <property type="entry name" value="PROTEIN_KINASE_DOM"/>
    <property type="match status" value="1"/>
</dbReference>
<keyword evidence="8" id="KW-1185">Reference proteome</keyword>
<dbReference type="SUPFAM" id="SSF56112">
    <property type="entry name" value="Protein kinase-like (PK-like)"/>
    <property type="match status" value="1"/>
</dbReference>
<dbReference type="InterPro" id="IPR011009">
    <property type="entry name" value="Kinase-like_dom_sf"/>
</dbReference>
<evidence type="ECO:0000256" key="1">
    <source>
        <dbReference type="ARBA" id="ARBA00022527"/>
    </source>
</evidence>
<dbReference type="RefSeq" id="XP_014157069.1">
    <property type="nucleotide sequence ID" value="XM_014301594.1"/>
</dbReference>
<keyword evidence="1" id="KW-0723">Serine/threonine-protein kinase</keyword>
<dbReference type="AlphaFoldDB" id="A0A0L0G210"/>
<name>A0A0L0G210_9EUKA</name>
<evidence type="ECO:0000256" key="3">
    <source>
        <dbReference type="ARBA" id="ARBA00022741"/>
    </source>
</evidence>
<reference evidence="7 8" key="1">
    <citation type="submission" date="2011-02" db="EMBL/GenBank/DDBJ databases">
        <title>The Genome Sequence of Sphaeroforma arctica JP610.</title>
        <authorList>
            <consortium name="The Broad Institute Genome Sequencing Platform"/>
            <person name="Russ C."/>
            <person name="Cuomo C."/>
            <person name="Young S.K."/>
            <person name="Zeng Q."/>
            <person name="Gargeya S."/>
            <person name="Alvarado L."/>
            <person name="Berlin A."/>
            <person name="Chapman S.B."/>
            <person name="Chen Z."/>
            <person name="Freedman E."/>
            <person name="Gellesch M."/>
            <person name="Goldberg J."/>
            <person name="Griggs A."/>
            <person name="Gujja S."/>
            <person name="Heilman E."/>
            <person name="Heiman D."/>
            <person name="Howarth C."/>
            <person name="Mehta T."/>
            <person name="Neiman D."/>
            <person name="Pearson M."/>
            <person name="Roberts A."/>
            <person name="Saif S."/>
            <person name="Shea T."/>
            <person name="Shenoy N."/>
            <person name="Sisk P."/>
            <person name="Stolte C."/>
            <person name="Sykes S."/>
            <person name="White J."/>
            <person name="Yandava C."/>
            <person name="Burger G."/>
            <person name="Gray M.W."/>
            <person name="Holland P.W.H."/>
            <person name="King N."/>
            <person name="Lang F.B.F."/>
            <person name="Roger A.J."/>
            <person name="Ruiz-Trillo I."/>
            <person name="Haas B."/>
            <person name="Nusbaum C."/>
            <person name="Birren B."/>
        </authorList>
    </citation>
    <scope>NUCLEOTIDE SEQUENCE [LARGE SCALE GENOMIC DNA]</scope>
    <source>
        <strain evidence="7 8">JP610</strain>
    </source>
</reference>
<keyword evidence="4" id="KW-0418">Kinase</keyword>
<evidence type="ECO:0000259" key="6">
    <source>
        <dbReference type="PROSITE" id="PS50011"/>
    </source>
</evidence>
<accession>A0A0L0G210</accession>
<evidence type="ECO:0000313" key="7">
    <source>
        <dbReference type="EMBL" id="KNC83167.1"/>
    </source>
</evidence>
<gene>
    <name evidence="7" type="ORF">SARC_04573</name>
</gene>
<feature type="domain" description="Protein kinase" evidence="6">
    <location>
        <begin position="1"/>
        <end position="93"/>
    </location>
</feature>
<dbReference type="STRING" id="667725.A0A0L0G210"/>
<evidence type="ECO:0000256" key="5">
    <source>
        <dbReference type="ARBA" id="ARBA00022840"/>
    </source>
</evidence>
<proteinExistence type="predicted"/>
<dbReference type="GO" id="GO:0005524">
    <property type="term" value="F:ATP binding"/>
    <property type="evidence" value="ECO:0007669"/>
    <property type="project" value="UniProtKB-KW"/>
</dbReference>
<dbReference type="PANTHER" id="PTHR24058:SF103">
    <property type="entry name" value="SERINE_THREONINE-PROTEIN KINASE PRP4 HOMOLOG"/>
    <property type="match status" value="1"/>
</dbReference>